<evidence type="ECO:0000256" key="1">
    <source>
        <dbReference type="SAM" id="MobiDB-lite"/>
    </source>
</evidence>
<name>A0A7W4UGD0_9CELL</name>
<feature type="region of interest" description="Disordered" evidence="1">
    <location>
        <begin position="1"/>
        <end position="56"/>
    </location>
</feature>
<evidence type="ECO:0000259" key="2">
    <source>
        <dbReference type="Pfam" id="PF05057"/>
    </source>
</evidence>
<sequence>MTEEGTDPATDPAPVTEEGTDPATDPAPAMDEGTYFTDPAPATDEGTDFAAPAPSADCDSVSGADLGSAAAAPGRSNGYKTLILLHGFKVNGSVNCNSYWGDGKVEPYLNKTRGWGGKVRKLTYYSSGGSGCTRIPGAGGTGHAIEDLGSAFAWYIYNTYSRHGVPVDVIAHSMGGLVTRTAITGTQKQWRTASGRTFPPYLYIEDVATLSTPHEGARASVWKGCSTSRFQVCQMIPGSSFMRSWIAPYGNPQSRMGTDWSAVGSGADWVVNTGSALNTKASRHPGHKYLFLSGSGLDHGKMSSITEDGRGFNYPIKYCHYNASCNKANWDGWPQIARGAGPLWVAANAVYYSSW</sequence>
<dbReference type="SUPFAM" id="SSF53474">
    <property type="entry name" value="alpha/beta-Hydrolases"/>
    <property type="match status" value="1"/>
</dbReference>
<reference evidence="3 4" key="2">
    <citation type="submission" date="2020-08" db="EMBL/GenBank/DDBJ databases">
        <authorList>
            <person name="Partida-Martinez L."/>
            <person name="Huntemann M."/>
            <person name="Clum A."/>
            <person name="Wang J."/>
            <person name="Palaniappan K."/>
            <person name="Ritter S."/>
            <person name="Chen I.-M."/>
            <person name="Stamatis D."/>
            <person name="Reddy T."/>
            <person name="O'Malley R."/>
            <person name="Daum C."/>
            <person name="Shapiro N."/>
            <person name="Ivanova N."/>
            <person name="Kyrpides N."/>
            <person name="Woyke T."/>
        </authorList>
    </citation>
    <scope>NUCLEOTIDE SEQUENCE [LARGE SCALE GENOMIC DNA]</scope>
    <source>
        <strain evidence="3 4">RAS26</strain>
    </source>
</reference>
<proteinExistence type="predicted"/>
<dbReference type="Pfam" id="PF05057">
    <property type="entry name" value="DUF676"/>
    <property type="match status" value="1"/>
</dbReference>
<reference evidence="3 4" key="1">
    <citation type="submission" date="2020-08" db="EMBL/GenBank/DDBJ databases">
        <title>The Agave Microbiome: Exploring the role of microbial communities in plant adaptations to desert environments.</title>
        <authorList>
            <person name="Partida-Martinez L.P."/>
        </authorList>
    </citation>
    <scope>NUCLEOTIDE SEQUENCE [LARGE SCALE GENOMIC DNA]</scope>
    <source>
        <strain evidence="3 4">RAS26</strain>
    </source>
</reference>
<organism evidence="3 4">
    <name type="scientific">Cellulomonas cellasea</name>
    <dbReference type="NCBI Taxonomy" id="43670"/>
    <lineage>
        <taxon>Bacteria</taxon>
        <taxon>Bacillati</taxon>
        <taxon>Actinomycetota</taxon>
        <taxon>Actinomycetes</taxon>
        <taxon>Micrococcales</taxon>
        <taxon>Cellulomonadaceae</taxon>
        <taxon>Cellulomonas</taxon>
    </lineage>
</organism>
<dbReference type="InterPro" id="IPR007751">
    <property type="entry name" value="DUF676_lipase-like"/>
</dbReference>
<dbReference type="Proteomes" id="UP000518206">
    <property type="component" value="Unassembled WGS sequence"/>
</dbReference>
<dbReference type="EMBL" id="JACHVX010000003">
    <property type="protein sequence ID" value="MBB2923682.1"/>
    <property type="molecule type" value="Genomic_DNA"/>
</dbReference>
<dbReference type="AlphaFoldDB" id="A0A7W4UGD0"/>
<feature type="domain" description="DUF676" evidence="2">
    <location>
        <begin position="142"/>
        <end position="218"/>
    </location>
</feature>
<dbReference type="RefSeq" id="WP_183296487.1">
    <property type="nucleotide sequence ID" value="NZ_JACHVX010000003.1"/>
</dbReference>
<evidence type="ECO:0000313" key="4">
    <source>
        <dbReference type="Proteomes" id="UP000518206"/>
    </source>
</evidence>
<comment type="caution">
    <text evidence="3">The sequence shown here is derived from an EMBL/GenBank/DDBJ whole genome shotgun (WGS) entry which is preliminary data.</text>
</comment>
<accession>A0A7W4UGD0</accession>
<gene>
    <name evidence="3" type="ORF">FHR80_002607</name>
</gene>
<protein>
    <recommendedName>
        <fullName evidence="2">DUF676 domain-containing protein</fullName>
    </recommendedName>
</protein>
<dbReference type="InterPro" id="IPR029058">
    <property type="entry name" value="AB_hydrolase_fold"/>
</dbReference>
<dbReference type="Gene3D" id="3.40.50.1820">
    <property type="entry name" value="alpha/beta hydrolase"/>
    <property type="match status" value="1"/>
</dbReference>
<evidence type="ECO:0000313" key="3">
    <source>
        <dbReference type="EMBL" id="MBB2923682.1"/>
    </source>
</evidence>